<sequence>MGNNIKGLFRQLAQALPGQDEAANVDVATQPTVVLNSNAAPAESKKGCAC</sequence>
<dbReference type="Proteomes" id="UP000654075">
    <property type="component" value="Unassembled WGS sequence"/>
</dbReference>
<comment type="caution">
    <text evidence="1">The sequence shown here is derived from an EMBL/GenBank/DDBJ whole genome shotgun (WGS) entry which is preliminary data.</text>
</comment>
<organism evidence="1 2">
    <name type="scientific">Polarella glacialis</name>
    <name type="common">Dinoflagellate</name>
    <dbReference type="NCBI Taxonomy" id="89957"/>
    <lineage>
        <taxon>Eukaryota</taxon>
        <taxon>Sar</taxon>
        <taxon>Alveolata</taxon>
        <taxon>Dinophyceae</taxon>
        <taxon>Suessiales</taxon>
        <taxon>Suessiaceae</taxon>
        <taxon>Polarella</taxon>
    </lineage>
</organism>
<protein>
    <submittedName>
        <fullName evidence="1">Uncharacterized protein</fullName>
    </submittedName>
</protein>
<gene>
    <name evidence="1" type="ORF">PGLA1383_LOCUS41870</name>
</gene>
<evidence type="ECO:0000313" key="2">
    <source>
        <dbReference type="Proteomes" id="UP000654075"/>
    </source>
</evidence>
<keyword evidence="2" id="KW-1185">Reference proteome</keyword>
<dbReference type="AlphaFoldDB" id="A0A813GI29"/>
<dbReference type="OrthoDB" id="9989112at2759"/>
<reference evidence="1" key="1">
    <citation type="submission" date="2021-02" db="EMBL/GenBank/DDBJ databases">
        <authorList>
            <person name="Dougan E. K."/>
            <person name="Rhodes N."/>
            <person name="Thang M."/>
            <person name="Chan C."/>
        </authorList>
    </citation>
    <scope>NUCLEOTIDE SEQUENCE</scope>
</reference>
<accession>A0A813GI29</accession>
<name>A0A813GI29_POLGL</name>
<proteinExistence type="predicted"/>
<evidence type="ECO:0000313" key="1">
    <source>
        <dbReference type="EMBL" id="CAE8624766.1"/>
    </source>
</evidence>
<dbReference type="EMBL" id="CAJNNV010028482">
    <property type="protein sequence ID" value="CAE8624766.1"/>
    <property type="molecule type" value="Genomic_DNA"/>
</dbReference>